<dbReference type="EC" id="2.5.1.145" evidence="7"/>
<feature type="compositionally biased region" description="Basic and acidic residues" evidence="8">
    <location>
        <begin position="332"/>
        <end position="343"/>
    </location>
</feature>
<comment type="caution">
    <text evidence="9">The sequence shown here is derived from an EMBL/GenBank/DDBJ whole genome shotgun (WGS) entry which is preliminary data.</text>
</comment>
<comment type="subcellular location">
    <subcellularLocation>
        <location evidence="7">Cell membrane</location>
        <topology evidence="7">Multi-pass membrane protein</topology>
    </subcellularLocation>
</comment>
<feature type="transmembrane region" description="Helical" evidence="7">
    <location>
        <begin position="253"/>
        <end position="270"/>
    </location>
</feature>
<evidence type="ECO:0000256" key="5">
    <source>
        <dbReference type="ARBA" id="ARBA00022989"/>
    </source>
</evidence>
<evidence type="ECO:0000313" key="9">
    <source>
        <dbReference type="EMBL" id="GAA3610941.1"/>
    </source>
</evidence>
<accession>A0ABP6ZJQ8</accession>
<keyword evidence="5 7" id="KW-1133">Transmembrane helix</keyword>
<comment type="catalytic activity">
    <reaction evidence="7">
        <text>L-cysteinyl-[prolipoprotein] + a 1,2-diacyl-sn-glycero-3-phospho-(1'-sn-glycerol) = an S-1,2-diacyl-sn-glyceryl-L-cysteinyl-[prolipoprotein] + sn-glycerol 1-phosphate + H(+)</text>
        <dbReference type="Rhea" id="RHEA:56712"/>
        <dbReference type="Rhea" id="RHEA-COMP:14679"/>
        <dbReference type="Rhea" id="RHEA-COMP:14680"/>
        <dbReference type="ChEBI" id="CHEBI:15378"/>
        <dbReference type="ChEBI" id="CHEBI:29950"/>
        <dbReference type="ChEBI" id="CHEBI:57685"/>
        <dbReference type="ChEBI" id="CHEBI:64716"/>
        <dbReference type="ChEBI" id="CHEBI:140658"/>
        <dbReference type="EC" id="2.5.1.145"/>
    </reaction>
</comment>
<evidence type="ECO:0000313" key="10">
    <source>
        <dbReference type="Proteomes" id="UP001501490"/>
    </source>
</evidence>
<dbReference type="GO" id="GO:0016740">
    <property type="term" value="F:transferase activity"/>
    <property type="evidence" value="ECO:0007669"/>
    <property type="project" value="UniProtKB-KW"/>
</dbReference>
<evidence type="ECO:0000256" key="1">
    <source>
        <dbReference type="ARBA" id="ARBA00007150"/>
    </source>
</evidence>
<dbReference type="PANTHER" id="PTHR30589">
    <property type="entry name" value="PROLIPOPROTEIN DIACYLGLYCERYL TRANSFERASE"/>
    <property type="match status" value="1"/>
</dbReference>
<name>A0ABP6ZJQ8_9ACTN</name>
<evidence type="ECO:0000256" key="8">
    <source>
        <dbReference type="SAM" id="MobiDB-lite"/>
    </source>
</evidence>
<dbReference type="Pfam" id="PF01790">
    <property type="entry name" value="LGT"/>
    <property type="match status" value="1"/>
</dbReference>
<keyword evidence="6 7" id="KW-0472">Membrane</keyword>
<reference evidence="10" key="1">
    <citation type="journal article" date="2019" name="Int. J. Syst. Evol. Microbiol.">
        <title>The Global Catalogue of Microorganisms (GCM) 10K type strain sequencing project: providing services to taxonomists for standard genome sequencing and annotation.</title>
        <authorList>
            <consortium name="The Broad Institute Genomics Platform"/>
            <consortium name="The Broad Institute Genome Sequencing Center for Infectious Disease"/>
            <person name="Wu L."/>
            <person name="Ma J."/>
        </authorList>
    </citation>
    <scope>NUCLEOTIDE SEQUENCE [LARGE SCALE GENOMIC DNA]</scope>
    <source>
        <strain evidence="10">JCM 16929</strain>
    </source>
</reference>
<feature type="compositionally biased region" description="Low complexity" evidence="8">
    <location>
        <begin position="321"/>
        <end position="330"/>
    </location>
</feature>
<feature type="transmembrane region" description="Helical" evidence="7">
    <location>
        <begin position="101"/>
        <end position="122"/>
    </location>
</feature>
<evidence type="ECO:0000256" key="4">
    <source>
        <dbReference type="ARBA" id="ARBA00022692"/>
    </source>
</evidence>
<keyword evidence="3 7" id="KW-0808">Transferase</keyword>
<dbReference type="NCBIfam" id="TIGR00544">
    <property type="entry name" value="lgt"/>
    <property type="match status" value="1"/>
</dbReference>
<keyword evidence="2 7" id="KW-1003">Cell membrane</keyword>
<dbReference type="Proteomes" id="UP001501490">
    <property type="component" value="Unassembled WGS sequence"/>
</dbReference>
<dbReference type="InterPro" id="IPR001640">
    <property type="entry name" value="Lgt"/>
</dbReference>
<organism evidence="9 10">
    <name type="scientific">Microlunatus ginsengisoli</name>
    <dbReference type="NCBI Taxonomy" id="363863"/>
    <lineage>
        <taxon>Bacteria</taxon>
        <taxon>Bacillati</taxon>
        <taxon>Actinomycetota</taxon>
        <taxon>Actinomycetes</taxon>
        <taxon>Propionibacteriales</taxon>
        <taxon>Propionibacteriaceae</taxon>
        <taxon>Microlunatus</taxon>
    </lineage>
</organism>
<feature type="transmembrane region" description="Helical" evidence="7">
    <location>
        <begin position="191"/>
        <end position="208"/>
    </location>
</feature>
<keyword evidence="10" id="KW-1185">Reference proteome</keyword>
<feature type="transmembrane region" description="Helical" evidence="7">
    <location>
        <begin position="129"/>
        <end position="149"/>
    </location>
</feature>
<dbReference type="PROSITE" id="PS01311">
    <property type="entry name" value="LGT"/>
    <property type="match status" value="1"/>
</dbReference>
<dbReference type="PANTHER" id="PTHR30589:SF0">
    <property type="entry name" value="PHOSPHATIDYLGLYCEROL--PROLIPOPROTEIN DIACYLGLYCERYL TRANSFERASE"/>
    <property type="match status" value="1"/>
</dbReference>
<feature type="region of interest" description="Disordered" evidence="8">
    <location>
        <begin position="278"/>
        <end position="343"/>
    </location>
</feature>
<feature type="transmembrane region" description="Helical" evidence="7">
    <location>
        <begin position="20"/>
        <end position="47"/>
    </location>
</feature>
<proteinExistence type="inferred from homology"/>
<keyword evidence="4 7" id="KW-0812">Transmembrane</keyword>
<dbReference type="EMBL" id="BAABAB010000007">
    <property type="protein sequence ID" value="GAA3610941.1"/>
    <property type="molecule type" value="Genomic_DNA"/>
</dbReference>
<feature type="transmembrane region" description="Helical" evidence="7">
    <location>
        <begin position="59"/>
        <end position="81"/>
    </location>
</feature>
<dbReference type="HAMAP" id="MF_01147">
    <property type="entry name" value="Lgt"/>
    <property type="match status" value="1"/>
</dbReference>
<sequence length="343" mass="37994">MGAVIDSLVPLFIPSPPTGVWYVFGFPLRAYALCIIAGIIVAMVIGSRRWVARGGTAESLEMCVVVGIPFGIVGARLYHVITDYELYFGADAPMTPIDALKIWHGGLGIWGAVAFGILGGYLVARRRKLAFPALLDSIAPGLAVAQAIGRLGNWFNQELFGRPTTLPWGLEIDERYRPLGYEQYATFHPTFLYELIWCLLVALALVLLDRRFRLGHGKVFALYVVFYTLGRFWIESLRIDTVNEIGGFRLNNYTSLIVFVIALLWFGWLVKNRPGREEVVEPRPQPAAPLTAEQTPEDAEPAEDQEPGDRGELAEDEEPAEPGAGEDSAGQRSRDTRSPDTRT</sequence>
<comment type="function">
    <text evidence="7">Catalyzes the transfer of the diacylglyceryl group from phosphatidylglycerol to the sulfhydryl group of the N-terminal cysteine of a prolipoprotein, the first step in the formation of mature lipoproteins.</text>
</comment>
<gene>
    <name evidence="7 9" type="primary">lgt</name>
    <name evidence="9" type="ORF">GCM10022236_10810</name>
</gene>
<feature type="binding site" evidence="7">
    <location>
        <position position="150"/>
    </location>
    <ligand>
        <name>a 1,2-diacyl-sn-glycero-3-phospho-(1'-sn-glycerol)</name>
        <dbReference type="ChEBI" id="CHEBI:64716"/>
    </ligand>
</feature>
<evidence type="ECO:0000256" key="2">
    <source>
        <dbReference type="ARBA" id="ARBA00022475"/>
    </source>
</evidence>
<feature type="compositionally biased region" description="Acidic residues" evidence="8">
    <location>
        <begin position="295"/>
        <end position="306"/>
    </location>
</feature>
<evidence type="ECO:0000256" key="6">
    <source>
        <dbReference type="ARBA" id="ARBA00023136"/>
    </source>
</evidence>
<comment type="pathway">
    <text evidence="7">Protein modification; lipoprotein biosynthesis (diacylglyceryl transfer).</text>
</comment>
<dbReference type="RefSeq" id="WP_425562485.1">
    <property type="nucleotide sequence ID" value="NZ_BAABAB010000007.1"/>
</dbReference>
<evidence type="ECO:0000256" key="7">
    <source>
        <dbReference type="HAMAP-Rule" id="MF_01147"/>
    </source>
</evidence>
<comment type="similarity">
    <text evidence="1 7">Belongs to the Lgt family.</text>
</comment>
<evidence type="ECO:0000256" key="3">
    <source>
        <dbReference type="ARBA" id="ARBA00022679"/>
    </source>
</evidence>
<feature type="transmembrane region" description="Helical" evidence="7">
    <location>
        <begin position="215"/>
        <end position="233"/>
    </location>
</feature>
<protein>
    <recommendedName>
        <fullName evidence="7">Phosphatidylglycerol--prolipoprotein diacylglyceryl transferase</fullName>
        <ecNumber evidence="7">2.5.1.145</ecNumber>
    </recommendedName>
</protein>